<organism evidence="6 7">
    <name type="scientific">Candidatus Desulfolinea nitratireducens</name>
    <dbReference type="NCBI Taxonomy" id="2841698"/>
    <lineage>
        <taxon>Bacteria</taxon>
        <taxon>Bacillati</taxon>
        <taxon>Chloroflexota</taxon>
        <taxon>Anaerolineae</taxon>
        <taxon>Anaerolineales</taxon>
        <taxon>Anaerolineales incertae sedis</taxon>
        <taxon>Candidatus Desulfolinea</taxon>
    </lineage>
</organism>
<keyword evidence="1 3" id="KW-0597">Phosphoprotein</keyword>
<protein>
    <submittedName>
        <fullName evidence="6">Response regulator transcription factor</fullName>
    </submittedName>
</protein>
<dbReference type="SMART" id="SM00421">
    <property type="entry name" value="HTH_LUXR"/>
    <property type="match status" value="1"/>
</dbReference>
<evidence type="ECO:0000256" key="2">
    <source>
        <dbReference type="ARBA" id="ARBA00023125"/>
    </source>
</evidence>
<accession>A0A8J6NHE2</accession>
<dbReference type="InterPro" id="IPR001789">
    <property type="entry name" value="Sig_transdc_resp-reg_receiver"/>
</dbReference>
<feature type="modified residue" description="4-aspartylphosphate" evidence="3">
    <location>
        <position position="57"/>
    </location>
</feature>
<dbReference type="PANTHER" id="PTHR43214:SF43">
    <property type="entry name" value="TWO-COMPONENT RESPONSE REGULATOR"/>
    <property type="match status" value="1"/>
</dbReference>
<dbReference type="PROSITE" id="PS50110">
    <property type="entry name" value="RESPONSE_REGULATORY"/>
    <property type="match status" value="1"/>
</dbReference>
<keyword evidence="2" id="KW-0238">DNA-binding</keyword>
<dbReference type="SMART" id="SM00448">
    <property type="entry name" value="REC"/>
    <property type="match status" value="1"/>
</dbReference>
<dbReference type="InterPro" id="IPR000792">
    <property type="entry name" value="Tscrpt_reg_LuxR_C"/>
</dbReference>
<dbReference type="PROSITE" id="PS00622">
    <property type="entry name" value="HTH_LUXR_1"/>
    <property type="match status" value="1"/>
</dbReference>
<sequence length="230" mass="25695">MNNSIRVMLVDDHDVIRFGLKSFLDTQDGIDVVAEASNGEEAISFAIETQPDVILMDISMPGMDGMEATRQIKTRCPNCLVLALTVHEDKEYFIQMLAAGASGYITKQAASDELVLAIETIAQGHVYLQPALARWLLDDYQRLSNKFPTDLNKISGENTHLGDLDVLSQRERQVLEMVADGHNNTYIGEALGLSPKTIARHRERIMNKLNMHSRTELVKFAIRTGLIQLN</sequence>
<dbReference type="PANTHER" id="PTHR43214">
    <property type="entry name" value="TWO-COMPONENT RESPONSE REGULATOR"/>
    <property type="match status" value="1"/>
</dbReference>
<dbReference type="PROSITE" id="PS50043">
    <property type="entry name" value="HTH_LUXR_2"/>
    <property type="match status" value="1"/>
</dbReference>
<dbReference type="InterPro" id="IPR011006">
    <property type="entry name" value="CheY-like_superfamily"/>
</dbReference>
<feature type="domain" description="HTH luxR-type" evidence="4">
    <location>
        <begin position="160"/>
        <end position="225"/>
    </location>
</feature>
<dbReference type="CDD" id="cd06170">
    <property type="entry name" value="LuxR_C_like"/>
    <property type="match status" value="1"/>
</dbReference>
<dbReference type="Pfam" id="PF00196">
    <property type="entry name" value="GerE"/>
    <property type="match status" value="1"/>
</dbReference>
<feature type="domain" description="Response regulatory" evidence="5">
    <location>
        <begin position="6"/>
        <end position="122"/>
    </location>
</feature>
<evidence type="ECO:0000259" key="4">
    <source>
        <dbReference type="PROSITE" id="PS50043"/>
    </source>
</evidence>
<gene>
    <name evidence="6" type="ORF">H8E29_01905</name>
</gene>
<dbReference type="EMBL" id="JACNJN010000037">
    <property type="protein sequence ID" value="MBC8333993.1"/>
    <property type="molecule type" value="Genomic_DNA"/>
</dbReference>
<evidence type="ECO:0000256" key="1">
    <source>
        <dbReference type="ARBA" id="ARBA00022553"/>
    </source>
</evidence>
<dbReference type="GO" id="GO:0000160">
    <property type="term" value="P:phosphorelay signal transduction system"/>
    <property type="evidence" value="ECO:0007669"/>
    <property type="project" value="InterPro"/>
</dbReference>
<dbReference type="GO" id="GO:0003677">
    <property type="term" value="F:DNA binding"/>
    <property type="evidence" value="ECO:0007669"/>
    <property type="project" value="UniProtKB-KW"/>
</dbReference>
<name>A0A8J6NHE2_9CHLR</name>
<dbReference type="InterPro" id="IPR039420">
    <property type="entry name" value="WalR-like"/>
</dbReference>
<dbReference type="CDD" id="cd17535">
    <property type="entry name" value="REC_NarL-like"/>
    <property type="match status" value="1"/>
</dbReference>
<dbReference type="InterPro" id="IPR058245">
    <property type="entry name" value="NreC/VraR/RcsB-like_REC"/>
</dbReference>
<evidence type="ECO:0000259" key="5">
    <source>
        <dbReference type="PROSITE" id="PS50110"/>
    </source>
</evidence>
<evidence type="ECO:0000313" key="7">
    <source>
        <dbReference type="Proteomes" id="UP000614469"/>
    </source>
</evidence>
<evidence type="ECO:0000256" key="3">
    <source>
        <dbReference type="PROSITE-ProRule" id="PRU00169"/>
    </source>
</evidence>
<dbReference type="Proteomes" id="UP000614469">
    <property type="component" value="Unassembled WGS sequence"/>
</dbReference>
<dbReference type="PRINTS" id="PR00038">
    <property type="entry name" value="HTHLUXR"/>
</dbReference>
<dbReference type="InterPro" id="IPR016032">
    <property type="entry name" value="Sig_transdc_resp-reg_C-effctor"/>
</dbReference>
<evidence type="ECO:0000313" key="6">
    <source>
        <dbReference type="EMBL" id="MBC8333993.1"/>
    </source>
</evidence>
<dbReference type="Pfam" id="PF00072">
    <property type="entry name" value="Response_reg"/>
    <property type="match status" value="1"/>
</dbReference>
<proteinExistence type="predicted"/>
<dbReference type="GO" id="GO:0006355">
    <property type="term" value="P:regulation of DNA-templated transcription"/>
    <property type="evidence" value="ECO:0007669"/>
    <property type="project" value="InterPro"/>
</dbReference>
<dbReference type="SUPFAM" id="SSF46894">
    <property type="entry name" value="C-terminal effector domain of the bipartite response regulators"/>
    <property type="match status" value="1"/>
</dbReference>
<comment type="caution">
    <text evidence="6">The sequence shown here is derived from an EMBL/GenBank/DDBJ whole genome shotgun (WGS) entry which is preliminary data.</text>
</comment>
<dbReference type="SUPFAM" id="SSF52172">
    <property type="entry name" value="CheY-like"/>
    <property type="match status" value="1"/>
</dbReference>
<reference evidence="6 7" key="1">
    <citation type="submission" date="2020-08" db="EMBL/GenBank/DDBJ databases">
        <title>Bridging the membrane lipid divide: bacteria of the FCB group superphylum have the potential to synthesize archaeal ether lipids.</title>
        <authorList>
            <person name="Villanueva L."/>
            <person name="Von Meijenfeldt F.A.B."/>
            <person name="Westbye A.B."/>
            <person name="Yadav S."/>
            <person name="Hopmans E.C."/>
            <person name="Dutilh B.E."/>
            <person name="Sinninghe Damste J.S."/>
        </authorList>
    </citation>
    <scope>NUCLEOTIDE SEQUENCE [LARGE SCALE GENOMIC DNA]</scope>
    <source>
        <strain evidence="6">NIOZ-UU36</strain>
    </source>
</reference>
<dbReference type="Gene3D" id="3.40.50.2300">
    <property type="match status" value="1"/>
</dbReference>
<dbReference type="AlphaFoldDB" id="A0A8J6NHE2"/>